<feature type="domain" description="NB-ARC" evidence="2">
    <location>
        <begin position="389"/>
        <end position="545"/>
    </location>
</feature>
<evidence type="ECO:0000313" key="3">
    <source>
        <dbReference type="EMBL" id="KAK8064171.1"/>
    </source>
</evidence>
<comment type="caution">
    <text evidence="3">The sequence shown here is derived from an EMBL/GenBank/DDBJ whole genome shotgun (WGS) entry which is preliminary data.</text>
</comment>
<gene>
    <name evidence="3" type="ORF">PG996_008823</name>
</gene>
<keyword evidence="4" id="KW-1185">Reference proteome</keyword>
<dbReference type="InterPro" id="IPR019734">
    <property type="entry name" value="TPR_rpt"/>
</dbReference>
<reference evidence="3 4" key="1">
    <citation type="submission" date="2023-01" db="EMBL/GenBank/DDBJ databases">
        <title>Analysis of 21 Apiospora genomes using comparative genomics revels a genus with tremendous synthesis potential of carbohydrate active enzymes and secondary metabolites.</title>
        <authorList>
            <person name="Sorensen T."/>
        </authorList>
    </citation>
    <scope>NUCLEOTIDE SEQUENCE [LARGE SCALE GENOMIC DNA]</scope>
    <source>
        <strain evidence="3 4">CBS 83171</strain>
    </source>
</reference>
<dbReference type="Pfam" id="PF13424">
    <property type="entry name" value="TPR_12"/>
    <property type="match status" value="1"/>
</dbReference>
<dbReference type="SMART" id="SM00028">
    <property type="entry name" value="TPR"/>
    <property type="match status" value="3"/>
</dbReference>
<feature type="region of interest" description="Disordered" evidence="1">
    <location>
        <begin position="1"/>
        <end position="53"/>
    </location>
</feature>
<dbReference type="InterPro" id="IPR002182">
    <property type="entry name" value="NB-ARC"/>
</dbReference>
<dbReference type="SUPFAM" id="SSF52540">
    <property type="entry name" value="P-loop containing nucleoside triphosphate hydrolases"/>
    <property type="match status" value="1"/>
</dbReference>
<protein>
    <recommendedName>
        <fullName evidence="2">NB-ARC domain-containing protein</fullName>
    </recommendedName>
</protein>
<name>A0ABR1UZ03_9PEZI</name>
<accession>A0ABR1UZ03</accession>
<dbReference type="Pfam" id="PF13374">
    <property type="entry name" value="TPR_10"/>
    <property type="match status" value="2"/>
</dbReference>
<dbReference type="Gene3D" id="3.40.50.1820">
    <property type="entry name" value="alpha/beta hydrolase"/>
    <property type="match status" value="1"/>
</dbReference>
<dbReference type="SUPFAM" id="SSF53474">
    <property type="entry name" value="alpha/beta-Hydrolases"/>
    <property type="match status" value="1"/>
</dbReference>
<dbReference type="InterPro" id="IPR029058">
    <property type="entry name" value="AB_hydrolase_fold"/>
</dbReference>
<dbReference type="Gene3D" id="3.40.50.300">
    <property type="entry name" value="P-loop containing nucleotide triphosphate hydrolases"/>
    <property type="match status" value="1"/>
</dbReference>
<dbReference type="Gene3D" id="1.25.40.10">
    <property type="entry name" value="Tetratricopeptide repeat domain"/>
    <property type="match status" value="2"/>
</dbReference>
<evidence type="ECO:0000256" key="1">
    <source>
        <dbReference type="SAM" id="MobiDB-lite"/>
    </source>
</evidence>
<dbReference type="InterPro" id="IPR011990">
    <property type="entry name" value="TPR-like_helical_dom_sf"/>
</dbReference>
<dbReference type="Pfam" id="PF00931">
    <property type="entry name" value="NB-ARC"/>
    <property type="match status" value="1"/>
</dbReference>
<evidence type="ECO:0000259" key="2">
    <source>
        <dbReference type="Pfam" id="PF00931"/>
    </source>
</evidence>
<dbReference type="InterPro" id="IPR052374">
    <property type="entry name" value="SERAC1"/>
</dbReference>
<organism evidence="3 4">
    <name type="scientific">Apiospora saccharicola</name>
    <dbReference type="NCBI Taxonomy" id="335842"/>
    <lineage>
        <taxon>Eukaryota</taxon>
        <taxon>Fungi</taxon>
        <taxon>Dikarya</taxon>
        <taxon>Ascomycota</taxon>
        <taxon>Pezizomycotina</taxon>
        <taxon>Sordariomycetes</taxon>
        <taxon>Xylariomycetidae</taxon>
        <taxon>Amphisphaeriales</taxon>
        <taxon>Apiosporaceae</taxon>
        <taxon>Apiospora</taxon>
    </lineage>
</organism>
<sequence length="1059" mass="117562">MSDTETPKVADLSLASSAKMETPIVPLPDTEEPSATPRSSTKPNARPAPARIRPQDTGLKIVFHPKDEDVEYDIVALHGIGAYPATAWEHRVTKVNWLSESTMLPAKLPKARIMTYGYQSYWFGDDAVRTSIDGVATSFLQDLSYERSDCSDRSLLLVGHCFGGLVMQKAYTLAGIHPEDYPGILDSITGMVFLGTPHQGVSNSSGPLTLSEVYRAIVAAEVQRQDNVLYSMSQDNDVLQETVHNFTRAVSNLQAKAPQIFCFYESKSTNTGLIAGLKNIPLEFVATEASATLGGHQKRSLALDHFNLNKFEDCEDQGYVAVMREIVKMANTSKDILRRRELNKAPANPMISRYTNQSHLPSLPAPIAKEEHFAGRDEVLENIEDKFRDTFLVVLRGDSGHGKTHIAVEYAHRFHHTHPGSHVHWVNANCPLQFENSYTRIAETLHLSKAELKTSGVLAAVRDALQQDVNGQWLMVLDGLEDTDLKGTSGASAGTRLLSYLPKSSSRSQTLVTTRSNTIASALFQGRAESIITVRQLADEDASFLLLGGITTDKHRQNVSINTAQKLGGSAGTLTLAHLYKKKTSIHWNDYLHKMGLETTPLKGEQLPQRAWQLVFELLQKTNGDAAELLLLIASLDVQTVSNVFFKRNELSGLTLVLVDHGMIEPSADSRLINLTPLVRRCVRVWLSETEKKGPQEAKTLSEVVHRFEEGDPDTSSHILPCALAAIKFQPTTEGKTDLATLLWKVAHYYIRHEQHRLAQGYLERCLKLREDDPPCNDELIQKTKCALKKTKDQTQAPLEVNANPAFVAETQLRELEKMQGDDHVGTIRKASDLAKLNLMHGGKGTSGQVVAQYQRVLDWCIKNRGPDHLDTARQQHNLARACEASGDHERAATLYLQATRATERFLGPDNAEQLRILAHMACMYAEQGQRNEAQDAFERALRGQQRLLGFDHPETMVTRQNMALFLGDGGQVEAAGKLLQEVLVVQVDLLGQEDPNTLSTACSLALNLRLRGRYEDSAKMFISTWKMQGRVLGKTHRDTVKTKAMLDELTRETSSPSQ</sequence>
<dbReference type="PANTHER" id="PTHR48182:SF3">
    <property type="entry name" value="DUF676 DOMAIN-CONTAINING PROTEIN"/>
    <property type="match status" value="1"/>
</dbReference>
<dbReference type="InterPro" id="IPR027417">
    <property type="entry name" value="P-loop_NTPase"/>
</dbReference>
<dbReference type="EMBL" id="JAQQWM010000005">
    <property type="protein sequence ID" value="KAK8064171.1"/>
    <property type="molecule type" value="Genomic_DNA"/>
</dbReference>
<evidence type="ECO:0000313" key="4">
    <source>
        <dbReference type="Proteomes" id="UP001446871"/>
    </source>
</evidence>
<dbReference type="SUPFAM" id="SSF48452">
    <property type="entry name" value="TPR-like"/>
    <property type="match status" value="1"/>
</dbReference>
<dbReference type="PANTHER" id="PTHR48182">
    <property type="entry name" value="PROTEIN SERAC1"/>
    <property type="match status" value="1"/>
</dbReference>
<dbReference type="Proteomes" id="UP001446871">
    <property type="component" value="Unassembled WGS sequence"/>
</dbReference>
<proteinExistence type="predicted"/>